<dbReference type="GO" id="GO:0003677">
    <property type="term" value="F:DNA binding"/>
    <property type="evidence" value="ECO:0007669"/>
    <property type="project" value="InterPro"/>
</dbReference>
<dbReference type="InterPro" id="IPR014284">
    <property type="entry name" value="RNA_pol_sigma-70_dom"/>
</dbReference>
<dbReference type="RefSeq" id="WP_055729951.1">
    <property type="nucleotide sequence ID" value="NZ_FUYX01000003.1"/>
</dbReference>
<dbReference type="SUPFAM" id="SSF54427">
    <property type="entry name" value="NTF2-like"/>
    <property type="match status" value="1"/>
</dbReference>
<dbReference type="Proteomes" id="UP000051562">
    <property type="component" value="Unassembled WGS sequence"/>
</dbReference>
<evidence type="ECO:0000313" key="5">
    <source>
        <dbReference type="EMBL" id="SKB62623.1"/>
    </source>
</evidence>
<dbReference type="GO" id="GO:0016987">
    <property type="term" value="F:sigma factor activity"/>
    <property type="evidence" value="ECO:0007669"/>
    <property type="project" value="InterPro"/>
</dbReference>
<evidence type="ECO:0000313" key="4">
    <source>
        <dbReference type="EMBL" id="KQK28721.1"/>
    </source>
</evidence>
<dbReference type="SUPFAM" id="SSF88946">
    <property type="entry name" value="Sigma2 domain of RNA polymerase sigma factors"/>
    <property type="match status" value="1"/>
</dbReference>
<dbReference type="Gene3D" id="3.10.450.50">
    <property type="match status" value="1"/>
</dbReference>
<dbReference type="InterPro" id="IPR013324">
    <property type="entry name" value="RNA_pol_sigma_r3/r4-like"/>
</dbReference>
<dbReference type="InterPro" id="IPR032710">
    <property type="entry name" value="NTF2-like_dom_sf"/>
</dbReference>
<feature type="domain" description="RNA polymerase sigma-70 region 2" evidence="2">
    <location>
        <begin position="9"/>
        <end position="74"/>
    </location>
</feature>
<feature type="domain" description="RNA polymerase sigma factor 70 region 4 type 2" evidence="3">
    <location>
        <begin position="106"/>
        <end position="156"/>
    </location>
</feature>
<evidence type="ECO:0000313" key="7">
    <source>
        <dbReference type="Proteomes" id="UP000190130"/>
    </source>
</evidence>
<dbReference type="InterPro" id="IPR052704">
    <property type="entry name" value="ECF_Sigma-70_Domain"/>
</dbReference>
<dbReference type="InterPro" id="IPR013249">
    <property type="entry name" value="RNA_pol_sigma70_r4_t2"/>
</dbReference>
<reference evidence="5 7" key="2">
    <citation type="submission" date="2017-02" db="EMBL/GenBank/DDBJ databases">
        <authorList>
            <person name="Peterson S.W."/>
        </authorList>
    </citation>
    <scope>NUCLEOTIDE SEQUENCE [LARGE SCALE GENOMIC DNA]</scope>
    <source>
        <strain evidence="5 7">DSM 9653</strain>
    </source>
</reference>
<sequence>MTDATAAGFETHRSYLIRLAYRMLGSLSDAEDVVQDAWLRWHDSAPEAVSSPRAWLGRVVTRLCLDVMKSARRRRESYVGAWLPEPLIEEIGGAPSGDEAIDVPYALQLALERLSPLERAAFLLHDVFDLPFAEIAETLGRSEAACRQLVSRARRHAREDGPRHPLSHDEARRYAQAFFEAAHSTDPTVLKSMLAHDAVLRADGGGKVNSVLNPILGSEKIGRFFAGVARHVEQEGRATTRYAFVMINGLPGYVSLERGETAQATAFDIRDGRIAAIYIVRNPDKLGHVRRQLADA</sequence>
<dbReference type="EMBL" id="FUYX01000003">
    <property type="protein sequence ID" value="SKB62623.1"/>
    <property type="molecule type" value="Genomic_DNA"/>
</dbReference>
<evidence type="ECO:0000313" key="6">
    <source>
        <dbReference type="Proteomes" id="UP000051562"/>
    </source>
</evidence>
<protein>
    <submittedName>
        <fullName evidence="5">RNA polymerase sigma-70 factor, ECF subfamily</fullName>
    </submittedName>
    <submittedName>
        <fullName evidence="4">RNA polymerase subunit sigma</fullName>
    </submittedName>
</protein>
<dbReference type="EMBL" id="LMAR01000061">
    <property type="protein sequence ID" value="KQK28721.1"/>
    <property type="molecule type" value="Genomic_DNA"/>
</dbReference>
<accession>A0A0Q3LZ62</accession>
<dbReference type="Pfam" id="PF08281">
    <property type="entry name" value="Sigma70_r4_2"/>
    <property type="match status" value="1"/>
</dbReference>
<dbReference type="Gene3D" id="1.10.1740.10">
    <property type="match status" value="1"/>
</dbReference>
<dbReference type="STRING" id="53254.SAMN05660750_01624"/>
<dbReference type="NCBIfam" id="TIGR02937">
    <property type="entry name" value="sigma70-ECF"/>
    <property type="match status" value="1"/>
</dbReference>
<dbReference type="Gene3D" id="1.10.10.10">
    <property type="entry name" value="Winged helix-like DNA-binding domain superfamily/Winged helix DNA-binding domain"/>
    <property type="match status" value="1"/>
</dbReference>
<proteinExistence type="predicted"/>
<keyword evidence="6" id="KW-1185">Reference proteome</keyword>
<reference evidence="4 6" key="1">
    <citation type="submission" date="2015-10" db="EMBL/GenBank/DDBJ databases">
        <title>Draft genome of Bosea thiooxidans.</title>
        <authorList>
            <person name="Wang X."/>
        </authorList>
    </citation>
    <scope>NUCLEOTIDE SEQUENCE [LARGE SCALE GENOMIC DNA]</scope>
    <source>
        <strain evidence="4 6">CGMCC 9174</strain>
    </source>
</reference>
<evidence type="ECO:0000259" key="2">
    <source>
        <dbReference type="Pfam" id="PF04542"/>
    </source>
</evidence>
<gene>
    <name evidence="4" type="ORF">ARD30_20740</name>
    <name evidence="5" type="ORF">SAMN05660750_01624</name>
</gene>
<dbReference type="GO" id="GO:0006352">
    <property type="term" value="P:DNA-templated transcription initiation"/>
    <property type="evidence" value="ECO:0007669"/>
    <property type="project" value="InterPro"/>
</dbReference>
<dbReference type="InterPro" id="IPR036388">
    <property type="entry name" value="WH-like_DNA-bd_sf"/>
</dbReference>
<organism evidence="4 6">
    <name type="scientific">Bosea thiooxidans</name>
    <dbReference type="NCBI Taxonomy" id="53254"/>
    <lineage>
        <taxon>Bacteria</taxon>
        <taxon>Pseudomonadati</taxon>
        <taxon>Pseudomonadota</taxon>
        <taxon>Alphaproteobacteria</taxon>
        <taxon>Hyphomicrobiales</taxon>
        <taxon>Boseaceae</taxon>
        <taxon>Bosea</taxon>
    </lineage>
</organism>
<comment type="subunit">
    <text evidence="1">Interacts transiently with the RNA polymerase catalytic core formed by RpoA, RpoB, RpoC and RpoZ (2 alpha, 1 beta, 1 beta' and 1 omega subunit) to form the RNA polymerase holoenzyme that can initiate transcription.</text>
</comment>
<dbReference type="NCBIfam" id="NF007214">
    <property type="entry name" value="PRK09636.1"/>
    <property type="match status" value="1"/>
</dbReference>
<dbReference type="SUPFAM" id="SSF88659">
    <property type="entry name" value="Sigma3 and sigma4 domains of RNA polymerase sigma factors"/>
    <property type="match status" value="1"/>
</dbReference>
<dbReference type="PANTHER" id="PTHR30173:SF36">
    <property type="entry name" value="ECF RNA POLYMERASE SIGMA FACTOR SIGJ"/>
    <property type="match status" value="1"/>
</dbReference>
<dbReference type="AlphaFoldDB" id="A0A0Q3LZ62"/>
<dbReference type="Proteomes" id="UP000190130">
    <property type="component" value="Unassembled WGS sequence"/>
</dbReference>
<dbReference type="OrthoDB" id="9794372at2"/>
<dbReference type="PANTHER" id="PTHR30173">
    <property type="entry name" value="SIGMA 19 FACTOR"/>
    <property type="match status" value="1"/>
</dbReference>
<dbReference type="InterPro" id="IPR007627">
    <property type="entry name" value="RNA_pol_sigma70_r2"/>
</dbReference>
<evidence type="ECO:0000259" key="3">
    <source>
        <dbReference type="Pfam" id="PF08281"/>
    </source>
</evidence>
<dbReference type="Pfam" id="PF04542">
    <property type="entry name" value="Sigma70_r2"/>
    <property type="match status" value="1"/>
</dbReference>
<dbReference type="InterPro" id="IPR013325">
    <property type="entry name" value="RNA_pol_sigma_r2"/>
</dbReference>
<name>A0A0Q3LZ62_9HYPH</name>
<evidence type="ECO:0000256" key="1">
    <source>
        <dbReference type="ARBA" id="ARBA00011344"/>
    </source>
</evidence>